<evidence type="ECO:0000256" key="3">
    <source>
        <dbReference type="ARBA" id="ARBA00022729"/>
    </source>
</evidence>
<organism evidence="10 11">
    <name type="scientific">Entomomonas asaccharolytica</name>
    <dbReference type="NCBI Taxonomy" id="2785331"/>
    <lineage>
        <taxon>Bacteria</taxon>
        <taxon>Pseudomonadati</taxon>
        <taxon>Pseudomonadota</taxon>
        <taxon>Gammaproteobacteria</taxon>
        <taxon>Pseudomonadales</taxon>
        <taxon>Pseudomonadaceae</taxon>
        <taxon>Entomomonas</taxon>
    </lineage>
</organism>
<feature type="active site" description="Proton donor" evidence="8">
    <location>
        <position position="199"/>
    </location>
</feature>
<evidence type="ECO:0000256" key="4">
    <source>
        <dbReference type="ARBA" id="ARBA00022764"/>
    </source>
</evidence>
<evidence type="ECO:0000313" key="11">
    <source>
        <dbReference type="Proteomes" id="UP000595278"/>
    </source>
</evidence>
<evidence type="ECO:0000256" key="7">
    <source>
        <dbReference type="ARBA" id="ARBA00023049"/>
    </source>
</evidence>
<dbReference type="Gene3D" id="1.25.40.10">
    <property type="entry name" value="Tetratricopeptide repeat domain"/>
    <property type="match status" value="1"/>
</dbReference>
<dbReference type="GO" id="GO:0016020">
    <property type="term" value="C:membrane"/>
    <property type="evidence" value="ECO:0007669"/>
    <property type="project" value="InterPro"/>
</dbReference>
<evidence type="ECO:0000256" key="2">
    <source>
        <dbReference type="ARBA" id="ARBA00022723"/>
    </source>
</evidence>
<dbReference type="Gene3D" id="3.30.2010.10">
    <property type="entry name" value="Metalloproteases ('zincins'), catalytic domain"/>
    <property type="match status" value="1"/>
</dbReference>
<keyword evidence="7 8" id="KW-0482">Metalloprotease</keyword>
<dbReference type="GO" id="GO:0051603">
    <property type="term" value="P:proteolysis involved in protein catabolic process"/>
    <property type="evidence" value="ECO:0007669"/>
    <property type="project" value="TreeGrafter"/>
</dbReference>
<keyword evidence="1 8" id="KW-0645">Protease</keyword>
<dbReference type="Proteomes" id="UP000595278">
    <property type="component" value="Chromosome"/>
</dbReference>
<dbReference type="GO" id="GO:0008270">
    <property type="term" value="F:zinc ion binding"/>
    <property type="evidence" value="ECO:0007669"/>
    <property type="project" value="UniProtKB-UniRule"/>
</dbReference>
<reference evidence="10 11" key="1">
    <citation type="submission" date="2021-01" db="EMBL/GenBank/DDBJ databases">
        <title>Entomomonas sp. F2A isolated from a house cricket (Acheta domesticus).</title>
        <authorList>
            <person name="Spergser J."/>
            <person name="Busse H.-J."/>
        </authorList>
    </citation>
    <scope>NUCLEOTIDE SEQUENCE [LARGE SCALE GENOMIC DNA]</scope>
    <source>
        <strain evidence="10 11">F2A</strain>
    </source>
</reference>
<evidence type="ECO:0000256" key="6">
    <source>
        <dbReference type="ARBA" id="ARBA00022833"/>
    </source>
</evidence>
<feature type="binding site" evidence="8">
    <location>
        <position position="195"/>
    </location>
    <ligand>
        <name>Zn(2+)</name>
        <dbReference type="ChEBI" id="CHEBI:29105"/>
        <note>catalytic</note>
    </ligand>
</feature>
<evidence type="ECO:0000256" key="1">
    <source>
        <dbReference type="ARBA" id="ARBA00022670"/>
    </source>
</evidence>
<dbReference type="RefSeq" id="WP_201090478.1">
    <property type="nucleotide sequence ID" value="NZ_CP067393.1"/>
</dbReference>
<dbReference type="InterPro" id="IPR030873">
    <property type="entry name" value="Protease_BepA"/>
</dbReference>
<dbReference type="EC" id="3.4.-.-" evidence="8"/>
<feature type="binding site" evidence="8">
    <location>
        <position position="133"/>
    </location>
    <ligand>
        <name>Zn(2+)</name>
        <dbReference type="ChEBI" id="CHEBI:29105"/>
        <note>catalytic</note>
    </ligand>
</feature>
<dbReference type="PANTHER" id="PTHR22726:SF1">
    <property type="entry name" value="METALLOENDOPEPTIDASE OMA1, MITOCHONDRIAL"/>
    <property type="match status" value="1"/>
</dbReference>
<feature type="chain" id="PRO_5038184616" description="Putative beta-barrel assembly-enhancing protease" evidence="8">
    <location>
        <begin position="23"/>
        <end position="479"/>
    </location>
</feature>
<proteinExistence type="inferred from homology"/>
<keyword evidence="11" id="KW-1185">Reference proteome</keyword>
<protein>
    <recommendedName>
        <fullName evidence="8">Putative beta-barrel assembly-enhancing protease</fullName>
        <ecNumber evidence="8">3.4.-.-</ecNumber>
    </recommendedName>
</protein>
<comment type="subcellular location">
    <subcellularLocation>
        <location evidence="8">Periplasm</location>
    </subcellularLocation>
</comment>
<feature type="active site" evidence="8">
    <location>
        <position position="130"/>
    </location>
</feature>
<keyword evidence="5 8" id="KW-0378">Hydrolase</keyword>
<dbReference type="Pfam" id="PF01435">
    <property type="entry name" value="Peptidase_M48"/>
    <property type="match status" value="1"/>
</dbReference>
<name>A0A974ND53_9GAMM</name>
<sequence length="479" mass="53272" precursor="true">MRHLGKATLLCLGLVNALPALAYDNLPSLGDSSSAIVSPMQEYQLGRAWLSLLRSQVPRINDPLAKDYIETKVKRLAQSSRLQDNRLEFILIKDPELNAFAAPGGIIGVNGGLFLSAPKESEFMGVLAHELAHLSQRHFARGVAEQQQLQIPMMTALLVGIVAAAAGSPDAGMATIIGSQAAAYQNMMSFSRANEQEADRIGIETLAKAGYDPKGMPDLFEILMKKYRFQQVPPEFLITHPLTESRVADTRNRAERLPEGGISNTLEYDLVRTRIQVVFEDTPGSSVKRFRSLLENDPNNNALQYGLALALIKNNNLTESEQIISKLLIKDPNNIFYNLTYVDLDFSQGRLATASQRINKVLANNPNNYPATKAYVDLLVRQRNFQEAAKVIDKLVRSRPHDPDIWYQVSEVKGRAGDIVGVHQAQAEYLALIGNYDGALEQLKYARQKAGNSFQQVAIINQREKEIRSQQDTVKQFLQ</sequence>
<gene>
    <name evidence="10" type="ORF">JHT90_09160</name>
</gene>
<keyword evidence="4 8" id="KW-0574">Periplasm</keyword>
<comment type="cofactor">
    <cofactor evidence="8">
        <name>Zn(2+)</name>
        <dbReference type="ChEBI" id="CHEBI:29105"/>
    </cofactor>
    <text evidence="8">Binds 1 zinc ion per subunit.</text>
</comment>
<accession>A0A974ND53</accession>
<evidence type="ECO:0000256" key="8">
    <source>
        <dbReference type="HAMAP-Rule" id="MF_00997"/>
    </source>
</evidence>
<dbReference type="KEGG" id="eaz:JHT90_09160"/>
<dbReference type="InterPro" id="IPR051156">
    <property type="entry name" value="Mito/Outer_Membr_Metalloprot"/>
</dbReference>
<dbReference type="PANTHER" id="PTHR22726">
    <property type="entry name" value="METALLOENDOPEPTIDASE OMA1"/>
    <property type="match status" value="1"/>
</dbReference>
<comment type="similarity">
    <text evidence="8">Belongs to the peptidase M48 family. BepA subfamily.</text>
</comment>
<evidence type="ECO:0000313" key="10">
    <source>
        <dbReference type="EMBL" id="QQP84581.1"/>
    </source>
</evidence>
<feature type="signal peptide" evidence="8">
    <location>
        <begin position="1"/>
        <end position="22"/>
    </location>
</feature>
<dbReference type="AlphaFoldDB" id="A0A974ND53"/>
<keyword evidence="3 8" id="KW-0732">Signal</keyword>
<dbReference type="EMBL" id="CP067393">
    <property type="protein sequence ID" value="QQP84581.1"/>
    <property type="molecule type" value="Genomic_DNA"/>
</dbReference>
<keyword evidence="6 8" id="KW-0862">Zinc</keyword>
<dbReference type="HAMAP" id="MF_00997">
    <property type="entry name" value="Protease_BepA"/>
    <property type="match status" value="1"/>
</dbReference>
<keyword evidence="2 8" id="KW-0479">Metal-binding</keyword>
<dbReference type="GO" id="GO:0004222">
    <property type="term" value="F:metalloendopeptidase activity"/>
    <property type="evidence" value="ECO:0007669"/>
    <property type="project" value="InterPro"/>
</dbReference>
<dbReference type="Pfam" id="PF14559">
    <property type="entry name" value="TPR_19"/>
    <property type="match status" value="2"/>
</dbReference>
<feature type="binding site" evidence="8">
    <location>
        <position position="129"/>
    </location>
    <ligand>
        <name>Zn(2+)</name>
        <dbReference type="ChEBI" id="CHEBI:29105"/>
        <note>catalytic</note>
    </ligand>
</feature>
<comment type="function">
    <text evidence="8">Functions as both a chaperone and a metalloprotease. Maintains the integrity of the outer membrane by promoting either the assembly or the elimination of outer membrane proteins, depending on their folding state.</text>
</comment>
<feature type="domain" description="Peptidase M48" evidence="9">
    <location>
        <begin position="65"/>
        <end position="253"/>
    </location>
</feature>
<dbReference type="InterPro" id="IPR011990">
    <property type="entry name" value="TPR-like_helical_dom_sf"/>
</dbReference>
<dbReference type="SUPFAM" id="SSF48452">
    <property type="entry name" value="TPR-like"/>
    <property type="match status" value="1"/>
</dbReference>
<evidence type="ECO:0000256" key="5">
    <source>
        <dbReference type="ARBA" id="ARBA00022801"/>
    </source>
</evidence>
<dbReference type="GO" id="GO:0042597">
    <property type="term" value="C:periplasmic space"/>
    <property type="evidence" value="ECO:0007669"/>
    <property type="project" value="UniProtKB-SubCell"/>
</dbReference>
<dbReference type="InterPro" id="IPR001915">
    <property type="entry name" value="Peptidase_M48"/>
</dbReference>
<evidence type="ECO:0000259" key="9">
    <source>
        <dbReference type="Pfam" id="PF01435"/>
    </source>
</evidence>